<dbReference type="InterPro" id="IPR050991">
    <property type="entry name" value="ECM_Regulatory_Proteins"/>
</dbReference>
<sequence length="717" mass="76232">MGFSMFGQTAPECGGKFYDTGGPDGEYSNNEDYSVLIEADDPANFVTINFLTLVVENGFDFLRIYDGDDASAPELTPSSGAQSPGTYTSTVAGGNLFVTFISDISATRSGWDADIICSPNPPCVPPTGLLLTENTETTATFTWNEEANATNGYTLSIYNENDDPTTSPPIYTEDLASGTTTATATGLLGGTTYTACIASLCDASETSNISCITFNTAFPPPVCGGKFYDTGGPDGEFQNNEDYTITILPENDGDLVTATFLFVENTTFDVLTVDVGDGVEQVVPEVPEGEDPVVYTSIATDGSLIFHFTSSGVNPNPGWDADITCGPPPTCDAPDNFMLDETTANTATFSWDEVPNATNGYVLSVFLEDEDPTTATPVSTQLIAAGTFSGTADGLAPATTYDAYIAADCDTDGPSAMVKVTFFTPPVAPVCGEKFYDTGGPDGDFQNNEDYTITITPDNEGDLVTATFVFVNNSDFDFLMVDIGDGVEQVVPEIPAGGTPISYTSIAPDGELIFHFVSSNIVPNPGWDADITCAPPSCPTPENFTVSNVTEMGADFSWDAVAEAADGYILGIFNDGDDPTVDDPIFNTGFISETTASVTDLEADTAYDVYLVSICSIENEIFSDFAFAEFTTTLLGVEDILESEFVLFPNPTTGKITFKSPVNIEQVAVYSILGNKVLESTPNTSNFEIDLTTLSNGTYFIRSTYDDTVVVKKVIKM</sequence>
<organism evidence="6 7">
    <name type="scientific">Cochleicola gelatinilyticus</name>
    <dbReference type="NCBI Taxonomy" id="1763537"/>
    <lineage>
        <taxon>Bacteria</taxon>
        <taxon>Pseudomonadati</taxon>
        <taxon>Bacteroidota</taxon>
        <taxon>Flavobacteriia</taxon>
        <taxon>Flavobacteriales</taxon>
        <taxon>Flavobacteriaceae</taxon>
        <taxon>Cochleicola</taxon>
    </lineage>
</organism>
<dbReference type="SMART" id="SM00042">
    <property type="entry name" value="CUB"/>
    <property type="match status" value="1"/>
</dbReference>
<dbReference type="InterPro" id="IPR036116">
    <property type="entry name" value="FN3_sf"/>
</dbReference>
<reference evidence="6 7" key="1">
    <citation type="submission" date="2016-02" db="EMBL/GenBank/DDBJ databases">
        <title>Ulvibacter sp. LPB0005, isolated from Thais luteostoma.</title>
        <authorList>
            <person name="Shin S.-K."/>
            <person name="Yi H."/>
        </authorList>
    </citation>
    <scope>NUCLEOTIDE SEQUENCE [LARGE SCALE GENOMIC DNA]</scope>
    <source>
        <strain evidence="6 7">LPB0005</strain>
    </source>
</reference>
<dbReference type="AlphaFoldDB" id="A0A167J728"/>
<evidence type="ECO:0008006" key="8">
    <source>
        <dbReference type="Google" id="ProtNLM"/>
    </source>
</evidence>
<feature type="domain" description="CUB" evidence="4">
    <location>
        <begin position="6"/>
        <end position="118"/>
    </location>
</feature>
<dbReference type="STRING" id="1763537.ULVI_06550"/>
<feature type="domain" description="Fibronectin type-III" evidence="5">
    <location>
        <begin position="333"/>
        <end position="427"/>
    </location>
</feature>
<keyword evidence="1" id="KW-0732">Signal</keyword>
<evidence type="ECO:0000259" key="4">
    <source>
        <dbReference type="PROSITE" id="PS01180"/>
    </source>
</evidence>
<dbReference type="SUPFAM" id="SSF49854">
    <property type="entry name" value="Spermadhesin, CUB domain"/>
    <property type="match status" value="1"/>
</dbReference>
<protein>
    <recommendedName>
        <fullName evidence="8">Fibronectin type-III domain-containing protein</fullName>
    </recommendedName>
</protein>
<dbReference type="Pfam" id="PF00431">
    <property type="entry name" value="CUB"/>
    <property type="match status" value="1"/>
</dbReference>
<dbReference type="InterPro" id="IPR013783">
    <property type="entry name" value="Ig-like_fold"/>
</dbReference>
<dbReference type="CDD" id="cd00041">
    <property type="entry name" value="CUB"/>
    <property type="match status" value="1"/>
</dbReference>
<keyword evidence="7" id="KW-1185">Reference proteome</keyword>
<dbReference type="SUPFAM" id="SSF49265">
    <property type="entry name" value="Fibronectin type III"/>
    <property type="match status" value="2"/>
</dbReference>
<proteinExistence type="predicted"/>
<dbReference type="InterPro" id="IPR035914">
    <property type="entry name" value="Sperma_CUB_dom_sf"/>
</dbReference>
<dbReference type="NCBIfam" id="TIGR04183">
    <property type="entry name" value="Por_Secre_tail"/>
    <property type="match status" value="1"/>
</dbReference>
<keyword evidence="2" id="KW-0677">Repeat</keyword>
<feature type="domain" description="Fibronectin type-III" evidence="5">
    <location>
        <begin position="125"/>
        <end position="221"/>
    </location>
</feature>
<evidence type="ECO:0000259" key="5">
    <source>
        <dbReference type="PROSITE" id="PS50853"/>
    </source>
</evidence>
<dbReference type="Gene3D" id="2.60.120.290">
    <property type="entry name" value="Spermadhesin, CUB domain"/>
    <property type="match status" value="1"/>
</dbReference>
<dbReference type="PROSITE" id="PS50853">
    <property type="entry name" value="FN3"/>
    <property type="match status" value="3"/>
</dbReference>
<dbReference type="Gene3D" id="2.60.40.10">
    <property type="entry name" value="Immunoglobulins"/>
    <property type="match status" value="3"/>
</dbReference>
<dbReference type="Pfam" id="PF18962">
    <property type="entry name" value="Por_Secre_tail"/>
    <property type="match status" value="1"/>
</dbReference>
<dbReference type="SMART" id="SM00060">
    <property type="entry name" value="FN3"/>
    <property type="match status" value="3"/>
</dbReference>
<dbReference type="EMBL" id="LRXL01000026">
    <property type="protein sequence ID" value="OAB80389.1"/>
    <property type="molecule type" value="Genomic_DNA"/>
</dbReference>
<evidence type="ECO:0000313" key="7">
    <source>
        <dbReference type="Proteomes" id="UP000077013"/>
    </source>
</evidence>
<accession>A0A167J728</accession>
<name>A0A167J728_9FLAO</name>
<gene>
    <name evidence="6" type="ORF">ULVI_06550</name>
</gene>
<dbReference type="PANTHER" id="PTHR46708">
    <property type="entry name" value="TENASCIN"/>
    <property type="match status" value="1"/>
</dbReference>
<dbReference type="Pfam" id="PF00041">
    <property type="entry name" value="fn3"/>
    <property type="match status" value="2"/>
</dbReference>
<feature type="domain" description="Fibronectin type-III" evidence="5">
    <location>
        <begin position="540"/>
        <end position="636"/>
    </location>
</feature>
<dbReference type="InterPro" id="IPR000859">
    <property type="entry name" value="CUB_dom"/>
</dbReference>
<dbReference type="PANTHER" id="PTHR46708:SF2">
    <property type="entry name" value="FIBRONECTIN TYPE-III DOMAIN-CONTAINING PROTEIN"/>
    <property type="match status" value="1"/>
</dbReference>
<dbReference type="Proteomes" id="UP000077013">
    <property type="component" value="Unassembled WGS sequence"/>
</dbReference>
<evidence type="ECO:0000313" key="6">
    <source>
        <dbReference type="EMBL" id="OAB80389.1"/>
    </source>
</evidence>
<dbReference type="PROSITE" id="PS01180">
    <property type="entry name" value="CUB"/>
    <property type="match status" value="1"/>
</dbReference>
<evidence type="ECO:0000256" key="2">
    <source>
        <dbReference type="ARBA" id="ARBA00022737"/>
    </source>
</evidence>
<dbReference type="InterPro" id="IPR026444">
    <property type="entry name" value="Secre_tail"/>
</dbReference>
<evidence type="ECO:0000256" key="3">
    <source>
        <dbReference type="ARBA" id="ARBA00023157"/>
    </source>
</evidence>
<keyword evidence="3" id="KW-1015">Disulfide bond</keyword>
<dbReference type="CDD" id="cd00063">
    <property type="entry name" value="FN3"/>
    <property type="match status" value="2"/>
</dbReference>
<evidence type="ECO:0000256" key="1">
    <source>
        <dbReference type="ARBA" id="ARBA00022729"/>
    </source>
</evidence>
<dbReference type="InterPro" id="IPR003961">
    <property type="entry name" value="FN3_dom"/>
</dbReference>
<comment type="caution">
    <text evidence="6">The sequence shown here is derived from an EMBL/GenBank/DDBJ whole genome shotgun (WGS) entry which is preliminary data.</text>
</comment>